<dbReference type="InterPro" id="IPR050446">
    <property type="entry name" value="FAD-oxidoreductase/Apoptosis"/>
</dbReference>
<dbReference type="Gene3D" id="3.50.50.60">
    <property type="entry name" value="FAD/NAD(P)-binding domain"/>
    <property type="match status" value="2"/>
</dbReference>
<accession>A0ABU5LHY3</accession>
<evidence type="ECO:0000256" key="7">
    <source>
        <dbReference type="ARBA" id="ARBA00023004"/>
    </source>
</evidence>
<dbReference type="PANTHER" id="PTHR43557:SF2">
    <property type="entry name" value="RIESKE DOMAIN-CONTAINING PROTEIN-RELATED"/>
    <property type="match status" value="1"/>
</dbReference>
<keyword evidence="6" id="KW-0560">Oxidoreductase</keyword>
<keyword evidence="2" id="KW-0285">Flavoprotein</keyword>
<dbReference type="RefSeq" id="WP_322543145.1">
    <property type="nucleotide sequence ID" value="NZ_JAOBTT010000001.1"/>
</dbReference>
<gene>
    <name evidence="10" type="ORF">N4G40_13525</name>
</gene>
<keyword evidence="5" id="KW-0274">FAD</keyword>
<feature type="domain" description="Rieske" evidence="9">
    <location>
        <begin position="4"/>
        <end position="99"/>
    </location>
</feature>
<dbReference type="EMBL" id="JAOBTT010000001">
    <property type="protein sequence ID" value="MDZ7279280.1"/>
    <property type="molecule type" value="Genomic_DNA"/>
</dbReference>
<proteinExistence type="predicted"/>
<dbReference type="PROSITE" id="PS51296">
    <property type="entry name" value="RIESKE"/>
    <property type="match status" value="1"/>
</dbReference>
<dbReference type="InterPro" id="IPR023753">
    <property type="entry name" value="FAD/NAD-binding_dom"/>
</dbReference>
<comment type="caution">
    <text evidence="10">The sequence shown here is derived from an EMBL/GenBank/DDBJ whole genome shotgun (WGS) entry which is preliminary data.</text>
</comment>
<dbReference type="InterPro" id="IPR016156">
    <property type="entry name" value="FAD/NAD-linked_Rdtase_dimer_sf"/>
</dbReference>
<dbReference type="PRINTS" id="PR00368">
    <property type="entry name" value="FADPNR"/>
</dbReference>
<sequence>MSYQSVVELASLAQQKPTQFSVGETEVVLIRDGEHVQALQAKCPHAGAPLEQGAICQGKLVCPWHKAVFELKSGNMCEPLALANLKRYPVRVEKGTVWVNPQAMSPASAPSALGDAPVYVILGGGAAGSAAIWTLRDEGFTGRIVLVEREPDAPYDRTALSKFVPSGKMAIDEVPALLKDDVLGGVVRVQGDVTALDAQHQTLTLDSGEQVKFDRLLIASGGEPKPLAIPGNDLAGVHLLRSRDQADALLKQVEDTQQLVIIGNSFIGMEMAGALRNRDIDVTVIARQPLPFVNTFGEEIGRYFHTLHRSNGVKFVTGEPEALEGEGAVGAVRLKGGQCIPASVVLFATGVKPATEFIHDLAREDDGSVKTDAYLRAAPHVWVAGDIATYPSAQGPLRIEHYRVAQQQGRVAARNMLGQDVRFDRVPFFWTAHYGTRYEYLGHAESWDDYRLLGSLQEKRFIAFYCREGKVAAVCSAGMYTLTAALVEKLQQPMTLQQAIAFVERFHG</sequence>
<keyword evidence="8" id="KW-0411">Iron-sulfur</keyword>
<keyword evidence="3" id="KW-0001">2Fe-2S</keyword>
<comment type="cofactor">
    <cofactor evidence="1">
        <name>FAD</name>
        <dbReference type="ChEBI" id="CHEBI:57692"/>
    </cofactor>
</comment>
<keyword evidence="11" id="KW-1185">Reference proteome</keyword>
<dbReference type="SUPFAM" id="SSF50022">
    <property type="entry name" value="ISP domain"/>
    <property type="match status" value="1"/>
</dbReference>
<keyword evidence="4" id="KW-0479">Metal-binding</keyword>
<dbReference type="InterPro" id="IPR036922">
    <property type="entry name" value="Rieske_2Fe-2S_sf"/>
</dbReference>
<dbReference type="Gene3D" id="3.30.390.30">
    <property type="match status" value="1"/>
</dbReference>
<evidence type="ECO:0000256" key="8">
    <source>
        <dbReference type="ARBA" id="ARBA00023014"/>
    </source>
</evidence>
<dbReference type="PRINTS" id="PR00411">
    <property type="entry name" value="PNDRDTASEI"/>
</dbReference>
<name>A0ABU5LHY3_9GAMM</name>
<dbReference type="SUPFAM" id="SSF51905">
    <property type="entry name" value="FAD/NAD(P)-binding domain"/>
    <property type="match status" value="2"/>
</dbReference>
<dbReference type="PANTHER" id="PTHR43557">
    <property type="entry name" value="APOPTOSIS-INDUCING FACTOR 1"/>
    <property type="match status" value="1"/>
</dbReference>
<dbReference type="Pfam" id="PF00355">
    <property type="entry name" value="Rieske"/>
    <property type="match status" value="1"/>
</dbReference>
<evidence type="ECO:0000259" key="9">
    <source>
        <dbReference type="PROSITE" id="PS51296"/>
    </source>
</evidence>
<evidence type="ECO:0000256" key="2">
    <source>
        <dbReference type="ARBA" id="ARBA00022630"/>
    </source>
</evidence>
<dbReference type="SUPFAM" id="SSF55424">
    <property type="entry name" value="FAD/NAD-linked reductases, dimerisation (C-terminal) domain"/>
    <property type="match status" value="1"/>
</dbReference>
<evidence type="ECO:0000313" key="10">
    <source>
        <dbReference type="EMBL" id="MDZ7279280.1"/>
    </source>
</evidence>
<evidence type="ECO:0000256" key="3">
    <source>
        <dbReference type="ARBA" id="ARBA00022714"/>
    </source>
</evidence>
<evidence type="ECO:0000256" key="4">
    <source>
        <dbReference type="ARBA" id="ARBA00022723"/>
    </source>
</evidence>
<evidence type="ECO:0000313" key="11">
    <source>
        <dbReference type="Proteomes" id="UP001288620"/>
    </source>
</evidence>
<organism evidence="10 11">
    <name type="scientific">Pantoea eucrina</name>
    <dbReference type="NCBI Taxonomy" id="472693"/>
    <lineage>
        <taxon>Bacteria</taxon>
        <taxon>Pseudomonadati</taxon>
        <taxon>Pseudomonadota</taxon>
        <taxon>Gammaproteobacteria</taxon>
        <taxon>Enterobacterales</taxon>
        <taxon>Erwiniaceae</taxon>
        <taxon>Pantoea</taxon>
    </lineage>
</organism>
<keyword evidence="7" id="KW-0408">Iron</keyword>
<dbReference type="Gene3D" id="2.102.10.10">
    <property type="entry name" value="Rieske [2Fe-2S] iron-sulphur domain"/>
    <property type="match status" value="1"/>
</dbReference>
<dbReference type="InterPro" id="IPR017941">
    <property type="entry name" value="Rieske_2Fe-2S"/>
</dbReference>
<evidence type="ECO:0000256" key="5">
    <source>
        <dbReference type="ARBA" id="ARBA00022827"/>
    </source>
</evidence>
<evidence type="ECO:0000256" key="6">
    <source>
        <dbReference type="ARBA" id="ARBA00023002"/>
    </source>
</evidence>
<reference evidence="11" key="1">
    <citation type="submission" date="2023-07" db="EMBL/GenBank/DDBJ databases">
        <title>Structural and functional analysis of rice phyllospheric bacteria for their antimicrobial properties and defense elicitation against blast disease.</title>
        <authorList>
            <person name="Sahu K.P."/>
            <person name="Asharani P."/>
            <person name="Kumar M."/>
            <person name="Reddy B."/>
            <person name="Kumar A."/>
        </authorList>
    </citation>
    <scope>NUCLEOTIDE SEQUENCE [LARGE SCALE GENOMIC DNA]</scope>
    <source>
        <strain evidence="11">OsEp_Plm_30P10</strain>
    </source>
</reference>
<evidence type="ECO:0000256" key="1">
    <source>
        <dbReference type="ARBA" id="ARBA00001974"/>
    </source>
</evidence>
<protein>
    <submittedName>
        <fullName evidence="10">FAD-dependent oxidoreductase</fullName>
    </submittedName>
</protein>
<dbReference type="Pfam" id="PF07992">
    <property type="entry name" value="Pyr_redox_2"/>
    <property type="match status" value="1"/>
</dbReference>
<dbReference type="InterPro" id="IPR036188">
    <property type="entry name" value="FAD/NAD-bd_sf"/>
</dbReference>
<dbReference type="Proteomes" id="UP001288620">
    <property type="component" value="Unassembled WGS sequence"/>
</dbReference>